<comment type="caution">
    <text evidence="7">The sequence shown here is derived from an EMBL/GenBank/DDBJ whole genome shotgun (WGS) entry which is preliminary data.</text>
</comment>
<evidence type="ECO:0000313" key="8">
    <source>
        <dbReference type="Proteomes" id="UP001221142"/>
    </source>
</evidence>
<evidence type="ECO:0000256" key="1">
    <source>
        <dbReference type="ARBA" id="ARBA00007447"/>
    </source>
</evidence>
<sequence length="392" mass="42328">MSQSTIHRVEFKTNVVHINDVKQRDLARAKHLVAGHQPHGPKAKKPQHPRKQDCDGSSEIPVTDNGVTYLVNCGLGEPATNVSLLVDTGSSNIWVKDTSYQVTSTSTDTRKPFSIGYGSGSCSGTEYTDRLTLSKDLVVENQSIGVADKCAQMDGFDGIFGCGPVDLTKDTMAPDASNPNGIATVMDNLKSRGEIKIECLGIGYAPTTELNAASGTLCFGGADPSQYTGDLNYVPITSTSPASQYWGIDQSITYGDMEIMAECAGISDTGTTLILLPQDAFNCYQQQTGATLDPNTGLLTVTQAQYDQMKSMYFCVGDQKYELIPNAQRLSRNQSDSPDAITLAFMSMGDIQNDGLCFINGYAFLQRYYSVYDTANAQVGYAATKYTYATTN</sequence>
<name>A0AAD7CAM4_9AGAR</name>
<dbReference type="InterPro" id="IPR001969">
    <property type="entry name" value="Aspartic_peptidase_AS"/>
</dbReference>
<keyword evidence="4 7" id="KW-0645">Protease</keyword>
<reference evidence="7" key="1">
    <citation type="submission" date="2023-03" db="EMBL/GenBank/DDBJ databases">
        <title>Massive genome expansion in bonnet fungi (Mycena s.s.) driven by repeated elements and novel gene families across ecological guilds.</title>
        <authorList>
            <consortium name="Lawrence Berkeley National Laboratory"/>
            <person name="Harder C.B."/>
            <person name="Miyauchi S."/>
            <person name="Viragh M."/>
            <person name="Kuo A."/>
            <person name="Thoen E."/>
            <person name="Andreopoulos B."/>
            <person name="Lu D."/>
            <person name="Skrede I."/>
            <person name="Drula E."/>
            <person name="Henrissat B."/>
            <person name="Morin E."/>
            <person name="Kohler A."/>
            <person name="Barry K."/>
            <person name="LaButti K."/>
            <person name="Morin E."/>
            <person name="Salamov A."/>
            <person name="Lipzen A."/>
            <person name="Mereny Z."/>
            <person name="Hegedus B."/>
            <person name="Baldrian P."/>
            <person name="Stursova M."/>
            <person name="Weitz H."/>
            <person name="Taylor A."/>
            <person name="Grigoriev I.V."/>
            <person name="Nagy L.G."/>
            <person name="Martin F."/>
            <person name="Kauserud H."/>
        </authorList>
    </citation>
    <scope>NUCLEOTIDE SEQUENCE</scope>
    <source>
        <strain evidence="7">9284</strain>
    </source>
</reference>
<evidence type="ECO:0000313" key="7">
    <source>
        <dbReference type="EMBL" id="KAJ7643858.1"/>
    </source>
</evidence>
<feature type="domain" description="Peptidase A1" evidence="6">
    <location>
        <begin position="69"/>
        <end position="382"/>
    </location>
</feature>
<dbReference type="CDD" id="cd05471">
    <property type="entry name" value="pepsin_like"/>
    <property type="match status" value="1"/>
</dbReference>
<dbReference type="InterPro" id="IPR001461">
    <property type="entry name" value="Aspartic_peptidase_A1"/>
</dbReference>
<dbReference type="Pfam" id="PF00026">
    <property type="entry name" value="Asp"/>
    <property type="match status" value="1"/>
</dbReference>
<feature type="active site" evidence="3">
    <location>
        <position position="268"/>
    </location>
</feature>
<feature type="active site" evidence="3">
    <location>
        <position position="87"/>
    </location>
</feature>
<dbReference type="PANTHER" id="PTHR47966">
    <property type="entry name" value="BETA-SITE APP-CLEAVING ENZYME, ISOFORM A-RELATED"/>
    <property type="match status" value="1"/>
</dbReference>
<accession>A0AAD7CAM4</accession>
<evidence type="ECO:0000256" key="2">
    <source>
        <dbReference type="ARBA" id="ARBA00022750"/>
    </source>
</evidence>
<dbReference type="PANTHER" id="PTHR47966:SF51">
    <property type="entry name" value="BETA-SITE APP-CLEAVING ENZYME, ISOFORM A-RELATED"/>
    <property type="match status" value="1"/>
</dbReference>
<dbReference type="AlphaFoldDB" id="A0AAD7CAM4"/>
<dbReference type="GO" id="GO:0006508">
    <property type="term" value="P:proteolysis"/>
    <property type="evidence" value="ECO:0007669"/>
    <property type="project" value="UniProtKB-KW"/>
</dbReference>
<dbReference type="PROSITE" id="PS00141">
    <property type="entry name" value="ASP_PROTEASE"/>
    <property type="match status" value="2"/>
</dbReference>
<keyword evidence="4" id="KW-0378">Hydrolase</keyword>
<dbReference type="InterPro" id="IPR033121">
    <property type="entry name" value="PEPTIDASE_A1"/>
</dbReference>
<dbReference type="SUPFAM" id="SSF50630">
    <property type="entry name" value="Acid proteases"/>
    <property type="match status" value="1"/>
</dbReference>
<evidence type="ECO:0000259" key="6">
    <source>
        <dbReference type="PROSITE" id="PS51767"/>
    </source>
</evidence>
<feature type="region of interest" description="Disordered" evidence="5">
    <location>
        <begin position="34"/>
        <end position="59"/>
    </location>
</feature>
<keyword evidence="8" id="KW-1185">Reference proteome</keyword>
<feature type="compositionally biased region" description="Basic residues" evidence="5">
    <location>
        <begin position="34"/>
        <end position="49"/>
    </location>
</feature>
<dbReference type="Proteomes" id="UP001221142">
    <property type="component" value="Unassembled WGS sequence"/>
</dbReference>
<keyword evidence="2 4" id="KW-0064">Aspartyl protease</keyword>
<comment type="similarity">
    <text evidence="1 4">Belongs to the peptidase A1 family.</text>
</comment>
<dbReference type="InterPro" id="IPR021109">
    <property type="entry name" value="Peptidase_aspartic_dom_sf"/>
</dbReference>
<dbReference type="PROSITE" id="PS51767">
    <property type="entry name" value="PEPTIDASE_A1"/>
    <property type="match status" value="1"/>
</dbReference>
<proteinExistence type="inferred from homology"/>
<dbReference type="InterPro" id="IPR034164">
    <property type="entry name" value="Pepsin-like_dom"/>
</dbReference>
<evidence type="ECO:0000256" key="4">
    <source>
        <dbReference type="RuleBase" id="RU000454"/>
    </source>
</evidence>
<gene>
    <name evidence="7" type="ORF">FB45DRAFT_896295</name>
</gene>
<organism evidence="7 8">
    <name type="scientific">Roridomyces roridus</name>
    <dbReference type="NCBI Taxonomy" id="1738132"/>
    <lineage>
        <taxon>Eukaryota</taxon>
        <taxon>Fungi</taxon>
        <taxon>Dikarya</taxon>
        <taxon>Basidiomycota</taxon>
        <taxon>Agaricomycotina</taxon>
        <taxon>Agaricomycetes</taxon>
        <taxon>Agaricomycetidae</taxon>
        <taxon>Agaricales</taxon>
        <taxon>Marasmiineae</taxon>
        <taxon>Mycenaceae</taxon>
        <taxon>Roridomyces</taxon>
    </lineage>
</organism>
<dbReference type="PRINTS" id="PR00792">
    <property type="entry name" value="PEPSIN"/>
</dbReference>
<dbReference type="EMBL" id="JARKIF010000003">
    <property type="protein sequence ID" value="KAJ7643858.1"/>
    <property type="molecule type" value="Genomic_DNA"/>
</dbReference>
<protein>
    <submittedName>
        <fullName evidence="7">Acid protease</fullName>
    </submittedName>
</protein>
<dbReference type="Gene3D" id="2.40.70.10">
    <property type="entry name" value="Acid Proteases"/>
    <property type="match status" value="2"/>
</dbReference>
<evidence type="ECO:0000256" key="5">
    <source>
        <dbReference type="SAM" id="MobiDB-lite"/>
    </source>
</evidence>
<dbReference type="GO" id="GO:0004190">
    <property type="term" value="F:aspartic-type endopeptidase activity"/>
    <property type="evidence" value="ECO:0007669"/>
    <property type="project" value="UniProtKB-KW"/>
</dbReference>
<evidence type="ECO:0000256" key="3">
    <source>
        <dbReference type="PIRSR" id="PIRSR601461-1"/>
    </source>
</evidence>